<proteinExistence type="predicted"/>
<dbReference type="AlphaFoldDB" id="A0ABD3G0Y1"/>
<protein>
    <submittedName>
        <fullName evidence="1">Uncharacterized protein</fullName>
    </submittedName>
</protein>
<dbReference type="EMBL" id="JBIMZQ010000003">
    <property type="protein sequence ID" value="KAL3672748.1"/>
    <property type="molecule type" value="Genomic_DNA"/>
</dbReference>
<comment type="caution">
    <text evidence="1">The sequence shown here is derived from an EMBL/GenBank/DDBJ whole genome shotgun (WGS) entry which is preliminary data.</text>
</comment>
<sequence length="182" mass="21107">MDGGTRMEVVDNTILPFSMAETGEAWWKVWHEFRGQCGHDKADDVVAESFGLEIRDVETGTSAIFYVQQILHRYVEGDRILYMWNMYTEPVLFKNRRVHGMYYREQSYVLIKPVELHGEVEAGSRMMSSEDIKAQFLDSKTKKDARIAALTKHVAKSMPAYITMRNEAIETFLLDRTLQSRT</sequence>
<reference evidence="1 2" key="1">
    <citation type="submission" date="2024-09" db="EMBL/GenBank/DDBJ databases">
        <title>Genome sequencing and assembly of Phytophthora oleae, isolate VK10A, causative agent of rot of olive drupes.</title>
        <authorList>
            <person name="Conti Taguali S."/>
            <person name="Riolo M."/>
            <person name="La Spada F."/>
            <person name="Cacciola S.O."/>
            <person name="Dionisio G."/>
        </authorList>
    </citation>
    <scope>NUCLEOTIDE SEQUENCE [LARGE SCALE GENOMIC DNA]</scope>
    <source>
        <strain evidence="1 2">VK10A</strain>
    </source>
</reference>
<evidence type="ECO:0000313" key="1">
    <source>
        <dbReference type="EMBL" id="KAL3672748.1"/>
    </source>
</evidence>
<accession>A0ABD3G0Y1</accession>
<evidence type="ECO:0000313" key="2">
    <source>
        <dbReference type="Proteomes" id="UP001632037"/>
    </source>
</evidence>
<keyword evidence="2" id="KW-1185">Reference proteome</keyword>
<name>A0ABD3G0Y1_9STRA</name>
<dbReference type="Proteomes" id="UP001632037">
    <property type="component" value="Unassembled WGS sequence"/>
</dbReference>
<organism evidence="1 2">
    <name type="scientific">Phytophthora oleae</name>
    <dbReference type="NCBI Taxonomy" id="2107226"/>
    <lineage>
        <taxon>Eukaryota</taxon>
        <taxon>Sar</taxon>
        <taxon>Stramenopiles</taxon>
        <taxon>Oomycota</taxon>
        <taxon>Peronosporomycetes</taxon>
        <taxon>Peronosporales</taxon>
        <taxon>Peronosporaceae</taxon>
        <taxon>Phytophthora</taxon>
    </lineage>
</organism>
<gene>
    <name evidence="1" type="ORF">V7S43_002040</name>
</gene>